<dbReference type="Pfam" id="PF00488">
    <property type="entry name" value="MutS_V"/>
    <property type="match status" value="1"/>
</dbReference>
<dbReference type="Pfam" id="PF05192">
    <property type="entry name" value="MutS_III"/>
    <property type="match status" value="1"/>
</dbReference>
<dbReference type="AlphaFoldDB" id="A0A1R2C389"/>
<dbReference type="PROSITE" id="PS00486">
    <property type="entry name" value="DNA_MISMATCH_REPAIR_2"/>
    <property type="match status" value="1"/>
</dbReference>
<dbReference type="PANTHER" id="PTHR11361">
    <property type="entry name" value="DNA MISMATCH REPAIR PROTEIN MUTS FAMILY MEMBER"/>
    <property type="match status" value="1"/>
</dbReference>
<dbReference type="PANTHER" id="PTHR11361:SF20">
    <property type="entry name" value="MUTS PROTEIN HOMOLOG 5"/>
    <property type="match status" value="1"/>
</dbReference>
<dbReference type="InterPro" id="IPR007861">
    <property type="entry name" value="DNA_mismatch_repair_MutS_clamp"/>
</dbReference>
<sequence length="731" mass="83576">MSEIFISLKHDSKKLYLAKYSTDHGKIELSSLFMPVFNKPSIEHLIFLHSPTLIIVSAGISETIKKLSEDIKTVVVPISEFAYDICKDLIIKKCFSGNEFLAITSLDFSCKEFISCCGALVKFLESSHMKVYEIKYINAFCMGVDFKTLQCLQIIKEDPHPSLIKGSGRSKEGFSMLALMDNTCTPQGKRKLKELLLQPFRYKDDIEDRLDSITYLISNPSLVLDLCNTLRSFSDLEIILKKYKENRETASDWIKLLSSLKSFLQVQERLENYPNSILILESIAKIDSYHIVNIIKVLENCLILEKDRPHVQRGVNEELDYYQKTYEEVEKFLQQLIEIEKKELTSLKYSNLTILYLHGFGYVVEILFKESDFPEKFEAENYSFQFATEDCLYFKTLRTAVLDEKFGDLENKIRDAENSIIIRIEEQIISQDETFSLISQSIATLDSLLSITQFAENFKLVRPIISETTNIQVVNGRHLLVEICVDNFIPNDCALDFEHRIGVITGPNFSGKSVYLKTIGLIVYLSHIGCYVPAEYAEIGVFDQLFSRMHSSESHNISSFAEELTQLSIALNNCTEKSLILIDEFGKGTSPVDGICLFSSLVAEIEEDFKVTVLLTTHFEEVFNYCMIKESNIVKFYTMQMAFSDDPVYLYKLIRGLPSESSGIICAKWAGIADDVIDRALEIKGNLKNGDFDALNFARGIWEKVFEILKEFEEGEDCEEVFDKLIEIIKS</sequence>
<dbReference type="SUPFAM" id="SSF48334">
    <property type="entry name" value="DNA repair protein MutS, domain III"/>
    <property type="match status" value="1"/>
</dbReference>
<dbReference type="GO" id="GO:0005524">
    <property type="term" value="F:ATP binding"/>
    <property type="evidence" value="ECO:0007669"/>
    <property type="project" value="UniProtKB-KW"/>
</dbReference>
<dbReference type="Pfam" id="PF05190">
    <property type="entry name" value="MutS_IV"/>
    <property type="match status" value="1"/>
</dbReference>
<evidence type="ECO:0000256" key="4">
    <source>
        <dbReference type="ARBA" id="ARBA00023125"/>
    </source>
</evidence>
<dbReference type="OrthoDB" id="312454at2759"/>
<name>A0A1R2C389_9CILI</name>
<gene>
    <name evidence="6" type="ORF">SteCoe_15585</name>
</gene>
<accession>A0A1R2C389</accession>
<dbReference type="GO" id="GO:0006298">
    <property type="term" value="P:mismatch repair"/>
    <property type="evidence" value="ECO:0007669"/>
    <property type="project" value="InterPro"/>
</dbReference>
<organism evidence="6 7">
    <name type="scientific">Stentor coeruleus</name>
    <dbReference type="NCBI Taxonomy" id="5963"/>
    <lineage>
        <taxon>Eukaryota</taxon>
        <taxon>Sar</taxon>
        <taxon>Alveolata</taxon>
        <taxon>Ciliophora</taxon>
        <taxon>Postciliodesmatophora</taxon>
        <taxon>Heterotrichea</taxon>
        <taxon>Heterotrichida</taxon>
        <taxon>Stentoridae</taxon>
        <taxon>Stentor</taxon>
    </lineage>
</organism>
<feature type="domain" description="DNA mismatch repair proteins mutS family" evidence="5">
    <location>
        <begin position="578"/>
        <end position="594"/>
    </location>
</feature>
<dbReference type="EMBL" id="MPUH01000302">
    <property type="protein sequence ID" value="OMJ83482.1"/>
    <property type="molecule type" value="Genomic_DNA"/>
</dbReference>
<dbReference type="SMART" id="SM00534">
    <property type="entry name" value="MUTSac"/>
    <property type="match status" value="1"/>
</dbReference>
<dbReference type="Proteomes" id="UP000187209">
    <property type="component" value="Unassembled WGS sequence"/>
</dbReference>
<comment type="caution">
    <text evidence="6">The sequence shown here is derived from an EMBL/GenBank/DDBJ whole genome shotgun (WGS) entry which is preliminary data.</text>
</comment>
<evidence type="ECO:0000256" key="3">
    <source>
        <dbReference type="ARBA" id="ARBA00022840"/>
    </source>
</evidence>
<dbReference type="InterPro" id="IPR036187">
    <property type="entry name" value="DNA_mismatch_repair_MutS_sf"/>
</dbReference>
<evidence type="ECO:0000259" key="5">
    <source>
        <dbReference type="PROSITE" id="PS00486"/>
    </source>
</evidence>
<evidence type="ECO:0000256" key="1">
    <source>
        <dbReference type="ARBA" id="ARBA00006271"/>
    </source>
</evidence>
<evidence type="ECO:0000313" key="7">
    <source>
        <dbReference type="Proteomes" id="UP000187209"/>
    </source>
</evidence>
<evidence type="ECO:0000313" key="6">
    <source>
        <dbReference type="EMBL" id="OMJ83482.1"/>
    </source>
</evidence>
<dbReference type="InterPro" id="IPR045076">
    <property type="entry name" value="MutS"/>
</dbReference>
<dbReference type="InterPro" id="IPR000432">
    <property type="entry name" value="DNA_mismatch_repair_MutS_C"/>
</dbReference>
<protein>
    <recommendedName>
        <fullName evidence="5">DNA mismatch repair proteins mutS family domain-containing protein</fullName>
    </recommendedName>
</protein>
<dbReference type="InterPro" id="IPR007696">
    <property type="entry name" value="DNA_mismatch_repair_MutS_core"/>
</dbReference>
<dbReference type="Gene3D" id="1.10.1420.10">
    <property type="match status" value="2"/>
</dbReference>
<evidence type="ECO:0000256" key="2">
    <source>
        <dbReference type="ARBA" id="ARBA00022741"/>
    </source>
</evidence>
<proteinExistence type="inferred from homology"/>
<dbReference type="Gene3D" id="3.40.50.300">
    <property type="entry name" value="P-loop containing nucleotide triphosphate hydrolases"/>
    <property type="match status" value="1"/>
</dbReference>
<reference evidence="6 7" key="1">
    <citation type="submission" date="2016-11" db="EMBL/GenBank/DDBJ databases">
        <title>The macronuclear genome of Stentor coeruleus: a giant cell with tiny introns.</title>
        <authorList>
            <person name="Slabodnick M."/>
            <person name="Ruby J.G."/>
            <person name="Reiff S.B."/>
            <person name="Swart E.C."/>
            <person name="Gosai S."/>
            <person name="Prabakaran S."/>
            <person name="Witkowska E."/>
            <person name="Larue G.E."/>
            <person name="Fisher S."/>
            <person name="Freeman R.M."/>
            <person name="Gunawardena J."/>
            <person name="Chu W."/>
            <person name="Stover N.A."/>
            <person name="Gregory B.D."/>
            <person name="Nowacki M."/>
            <person name="Derisi J."/>
            <person name="Roy S.W."/>
            <person name="Marshall W.F."/>
            <person name="Sood P."/>
        </authorList>
    </citation>
    <scope>NUCLEOTIDE SEQUENCE [LARGE SCALE GENOMIC DNA]</scope>
    <source>
        <strain evidence="6">WM001</strain>
    </source>
</reference>
<dbReference type="SMART" id="SM00533">
    <property type="entry name" value="MUTSd"/>
    <property type="match status" value="1"/>
</dbReference>
<keyword evidence="3" id="KW-0067">ATP-binding</keyword>
<dbReference type="GO" id="GO:0140664">
    <property type="term" value="F:ATP-dependent DNA damage sensor activity"/>
    <property type="evidence" value="ECO:0007669"/>
    <property type="project" value="InterPro"/>
</dbReference>
<dbReference type="GO" id="GO:0051026">
    <property type="term" value="P:chiasma assembly"/>
    <property type="evidence" value="ECO:0007669"/>
    <property type="project" value="TreeGrafter"/>
</dbReference>
<keyword evidence="4" id="KW-0238">DNA-binding</keyword>
<dbReference type="SUPFAM" id="SSF52540">
    <property type="entry name" value="P-loop containing nucleoside triphosphate hydrolases"/>
    <property type="match status" value="1"/>
</dbReference>
<dbReference type="GO" id="GO:0005634">
    <property type="term" value="C:nucleus"/>
    <property type="evidence" value="ECO:0007669"/>
    <property type="project" value="TreeGrafter"/>
</dbReference>
<keyword evidence="7" id="KW-1185">Reference proteome</keyword>
<keyword evidence="2" id="KW-0547">Nucleotide-binding</keyword>
<dbReference type="InterPro" id="IPR027417">
    <property type="entry name" value="P-loop_NTPase"/>
</dbReference>
<dbReference type="GO" id="GO:0030983">
    <property type="term" value="F:mismatched DNA binding"/>
    <property type="evidence" value="ECO:0007669"/>
    <property type="project" value="InterPro"/>
</dbReference>
<comment type="similarity">
    <text evidence="1">Belongs to the DNA mismatch repair MutS family.</text>
</comment>